<gene>
    <name evidence="1" type="ORF">SDC9_200897</name>
</gene>
<name>A0A645J1A8_9ZZZZ</name>
<dbReference type="EMBL" id="VSSQ01120140">
    <property type="protein sequence ID" value="MPN53233.1"/>
    <property type="molecule type" value="Genomic_DNA"/>
</dbReference>
<proteinExistence type="predicted"/>
<reference evidence="1" key="1">
    <citation type="submission" date="2019-08" db="EMBL/GenBank/DDBJ databases">
        <authorList>
            <person name="Kucharzyk K."/>
            <person name="Murdoch R.W."/>
            <person name="Higgins S."/>
            <person name="Loffler F."/>
        </authorList>
    </citation>
    <scope>NUCLEOTIDE SEQUENCE</scope>
</reference>
<protein>
    <submittedName>
        <fullName evidence="1">Uncharacterized protein</fullName>
    </submittedName>
</protein>
<sequence>MDASFLKLRNVEIGYSLPMSIAKKIKAENVRFSLSGQNLFTIDRIKSKYIDPETGTMANFQPYRVYSIGVECAF</sequence>
<evidence type="ECO:0000313" key="1">
    <source>
        <dbReference type="EMBL" id="MPN53233.1"/>
    </source>
</evidence>
<dbReference type="AlphaFoldDB" id="A0A645J1A8"/>
<organism evidence="1">
    <name type="scientific">bioreactor metagenome</name>
    <dbReference type="NCBI Taxonomy" id="1076179"/>
    <lineage>
        <taxon>unclassified sequences</taxon>
        <taxon>metagenomes</taxon>
        <taxon>ecological metagenomes</taxon>
    </lineage>
</organism>
<accession>A0A645J1A8</accession>
<comment type="caution">
    <text evidence="1">The sequence shown here is derived from an EMBL/GenBank/DDBJ whole genome shotgun (WGS) entry which is preliminary data.</text>
</comment>